<organism evidence="2 3">
    <name type="scientific">Micromonospora vinacea</name>
    <dbReference type="NCBI Taxonomy" id="709878"/>
    <lineage>
        <taxon>Bacteria</taxon>
        <taxon>Bacillati</taxon>
        <taxon>Actinomycetota</taxon>
        <taxon>Actinomycetes</taxon>
        <taxon>Micromonosporales</taxon>
        <taxon>Micromonosporaceae</taxon>
        <taxon>Micromonospora</taxon>
    </lineage>
</organism>
<keyword evidence="1" id="KW-0732">Signal</keyword>
<evidence type="ECO:0008006" key="4">
    <source>
        <dbReference type="Google" id="ProtNLM"/>
    </source>
</evidence>
<dbReference type="Proteomes" id="UP000631791">
    <property type="component" value="Unassembled WGS sequence"/>
</dbReference>
<dbReference type="PROSITE" id="PS51257">
    <property type="entry name" value="PROKAR_LIPOPROTEIN"/>
    <property type="match status" value="1"/>
</dbReference>
<evidence type="ECO:0000256" key="1">
    <source>
        <dbReference type="SAM" id="SignalP"/>
    </source>
</evidence>
<name>A0ABS0JUZ6_9ACTN</name>
<keyword evidence="3" id="KW-1185">Reference proteome</keyword>
<gene>
    <name evidence="2" type="ORF">IW249_000604</name>
</gene>
<dbReference type="EMBL" id="JADOTY010000001">
    <property type="protein sequence ID" value="MBG6100190.1"/>
    <property type="molecule type" value="Genomic_DNA"/>
</dbReference>
<reference evidence="2 3" key="1">
    <citation type="submission" date="2020-11" db="EMBL/GenBank/DDBJ databases">
        <title>Sequencing the genomes of 1000 actinobacteria strains.</title>
        <authorList>
            <person name="Klenk H.-P."/>
        </authorList>
    </citation>
    <scope>NUCLEOTIDE SEQUENCE [LARGE SCALE GENOMIC DNA]</scope>
    <source>
        <strain evidence="2 3">DSM 101695</strain>
    </source>
</reference>
<sequence>MDRNAFPRAAALSVTALLAVVGCAGPNAASAPPSTGAASNPPVPSSAAPAVRLVEEHQADLHLWVSNQSFTDDPVVLSISIDGAEIVDQGFAVEGQHNFVLFPVRVPPGRHVVRVVSGTGVDVQETFTMPGGGRQYAAIAYVNSDGRDRSVDWFIQSTPIAFA</sequence>
<proteinExistence type="predicted"/>
<evidence type="ECO:0000313" key="2">
    <source>
        <dbReference type="EMBL" id="MBG6100190.1"/>
    </source>
</evidence>
<feature type="chain" id="PRO_5045597861" description="Lipoprotein" evidence="1">
    <location>
        <begin position="32"/>
        <end position="163"/>
    </location>
</feature>
<protein>
    <recommendedName>
        <fullName evidence="4">Lipoprotein</fullName>
    </recommendedName>
</protein>
<feature type="signal peptide" evidence="1">
    <location>
        <begin position="1"/>
        <end position="31"/>
    </location>
</feature>
<comment type="caution">
    <text evidence="2">The sequence shown here is derived from an EMBL/GenBank/DDBJ whole genome shotgun (WGS) entry which is preliminary data.</text>
</comment>
<evidence type="ECO:0000313" key="3">
    <source>
        <dbReference type="Proteomes" id="UP000631791"/>
    </source>
</evidence>
<accession>A0ABS0JUZ6</accession>
<dbReference type="RefSeq" id="WP_196919399.1">
    <property type="nucleotide sequence ID" value="NZ_JADOTY010000001.1"/>
</dbReference>